<dbReference type="Proteomes" id="UP000644610">
    <property type="component" value="Unassembled WGS sequence"/>
</dbReference>
<dbReference type="AlphaFoldDB" id="A0A8J3UN94"/>
<dbReference type="EMBL" id="BOOQ01000026">
    <property type="protein sequence ID" value="GII47516.1"/>
    <property type="molecule type" value="Genomic_DNA"/>
</dbReference>
<feature type="coiled-coil region" evidence="1">
    <location>
        <begin position="79"/>
        <end position="123"/>
    </location>
</feature>
<evidence type="ECO:0000313" key="3">
    <source>
        <dbReference type="Proteomes" id="UP000644610"/>
    </source>
</evidence>
<evidence type="ECO:0000313" key="2">
    <source>
        <dbReference type="EMBL" id="GII47516.1"/>
    </source>
</evidence>
<keyword evidence="1" id="KW-0175">Coiled coil</keyword>
<evidence type="ECO:0000256" key="1">
    <source>
        <dbReference type="SAM" id="Coils"/>
    </source>
</evidence>
<keyword evidence="3" id="KW-1185">Reference proteome</keyword>
<protein>
    <submittedName>
        <fullName evidence="2">Uncharacterized protein</fullName>
    </submittedName>
</protein>
<reference evidence="2" key="1">
    <citation type="submission" date="2021-01" db="EMBL/GenBank/DDBJ databases">
        <title>Whole genome shotgun sequence of Planotetraspora silvatica NBRC 100141.</title>
        <authorList>
            <person name="Komaki H."/>
            <person name="Tamura T."/>
        </authorList>
    </citation>
    <scope>NUCLEOTIDE SEQUENCE</scope>
    <source>
        <strain evidence="2">NBRC 100141</strain>
    </source>
</reference>
<proteinExistence type="predicted"/>
<organism evidence="2 3">
    <name type="scientific">Planotetraspora silvatica</name>
    <dbReference type="NCBI Taxonomy" id="234614"/>
    <lineage>
        <taxon>Bacteria</taxon>
        <taxon>Bacillati</taxon>
        <taxon>Actinomycetota</taxon>
        <taxon>Actinomycetes</taxon>
        <taxon>Streptosporangiales</taxon>
        <taxon>Streptosporangiaceae</taxon>
        <taxon>Planotetraspora</taxon>
    </lineage>
</organism>
<accession>A0A8J3UN94</accession>
<name>A0A8J3UN94_9ACTN</name>
<comment type="caution">
    <text evidence="2">The sequence shown here is derived from an EMBL/GenBank/DDBJ whole genome shotgun (WGS) entry which is preliminary data.</text>
</comment>
<gene>
    <name evidence="2" type="ORF">Psi02_39400</name>
</gene>
<sequence>MRFVGRVLVPARVRRAFLSRLDARYVTQADHRQDVRNIRDEFRRLHRETKDDRRDDAAAYATKESAKDIAKAIAKDVVKDVVSAAVKDAQRENQSLREEIVALRAEVRALKQLTATVNKANDQAVKGHRLAERTAEALDHVLQNEVRVWQAIDGLSAQTPATNL</sequence>